<dbReference type="AlphaFoldDB" id="A0A183JA25"/>
<evidence type="ECO:0000313" key="2">
    <source>
        <dbReference type="EMBL" id="VDP51252.1"/>
    </source>
</evidence>
<evidence type="ECO:0000256" key="1">
    <source>
        <dbReference type="SAM" id="SignalP"/>
    </source>
</evidence>
<keyword evidence="3" id="KW-1185">Reference proteome</keyword>
<sequence length="165" mass="18012">MYSAVWVFALLAAIAFSPGSPRSCGTMPESSNLKTVYKPNQIPETTNLLTTTAGGTPIGQIATSSSSSNCPYLKPVVDLYSSFFRSHYYTVDEMIINLREGQGWTNQGILGYAVPTAGLCGANDVIYSFFRNNRGFVQVTNGSNLYQYALSGAFVFSGRPWAMWQ</sequence>
<dbReference type="OrthoDB" id="5915614at2759"/>
<name>A0A183JA25_9BILA</name>
<dbReference type="Proteomes" id="UP000270296">
    <property type="component" value="Unassembled WGS sequence"/>
</dbReference>
<dbReference type="EMBL" id="UZAM01018600">
    <property type="protein sequence ID" value="VDP51252.1"/>
    <property type="molecule type" value="Genomic_DNA"/>
</dbReference>
<feature type="chain" id="PRO_5043140531" evidence="1">
    <location>
        <begin position="20"/>
        <end position="165"/>
    </location>
</feature>
<organism evidence="4">
    <name type="scientific">Soboliphyme baturini</name>
    <dbReference type="NCBI Taxonomy" id="241478"/>
    <lineage>
        <taxon>Eukaryota</taxon>
        <taxon>Metazoa</taxon>
        <taxon>Ecdysozoa</taxon>
        <taxon>Nematoda</taxon>
        <taxon>Enoplea</taxon>
        <taxon>Dorylaimia</taxon>
        <taxon>Dioctophymatida</taxon>
        <taxon>Dioctophymatoidea</taxon>
        <taxon>Soboliphymatidae</taxon>
        <taxon>Soboliphyme</taxon>
    </lineage>
</organism>
<reference evidence="2 3" key="2">
    <citation type="submission" date="2018-11" db="EMBL/GenBank/DDBJ databases">
        <authorList>
            <consortium name="Pathogen Informatics"/>
        </authorList>
    </citation>
    <scope>NUCLEOTIDE SEQUENCE [LARGE SCALE GENOMIC DNA]</scope>
</reference>
<dbReference type="WBParaSite" id="SBAD_0001313301-mRNA-1">
    <property type="protein sequence ID" value="SBAD_0001313301-mRNA-1"/>
    <property type="gene ID" value="SBAD_0001313301"/>
</dbReference>
<evidence type="ECO:0000313" key="3">
    <source>
        <dbReference type="Proteomes" id="UP000270296"/>
    </source>
</evidence>
<reference evidence="4" key="1">
    <citation type="submission" date="2016-06" db="UniProtKB">
        <authorList>
            <consortium name="WormBaseParasite"/>
        </authorList>
    </citation>
    <scope>IDENTIFICATION</scope>
</reference>
<gene>
    <name evidence="2" type="ORF">SBAD_LOCUS12723</name>
</gene>
<feature type="signal peptide" evidence="1">
    <location>
        <begin position="1"/>
        <end position="19"/>
    </location>
</feature>
<accession>A0A183JA25</accession>
<proteinExistence type="predicted"/>
<protein>
    <submittedName>
        <fullName evidence="4">Peptidase A1 domain-containing protein</fullName>
    </submittedName>
</protein>
<evidence type="ECO:0000313" key="4">
    <source>
        <dbReference type="WBParaSite" id="SBAD_0001313301-mRNA-1"/>
    </source>
</evidence>
<keyword evidence="1" id="KW-0732">Signal</keyword>